<name>A0A412DTM8_BACSE</name>
<keyword evidence="1" id="KW-0805">Transcription regulation</keyword>
<feature type="domain" description="HTH araC/xylS-type" evidence="4">
    <location>
        <begin position="192"/>
        <end position="290"/>
    </location>
</feature>
<dbReference type="InterPro" id="IPR037923">
    <property type="entry name" value="HTH-like"/>
</dbReference>
<dbReference type="Gene3D" id="1.10.10.60">
    <property type="entry name" value="Homeodomain-like"/>
    <property type="match status" value="2"/>
</dbReference>
<dbReference type="EMBL" id="QRTW01000001">
    <property type="protein sequence ID" value="RGR17951.1"/>
    <property type="molecule type" value="Genomic_DNA"/>
</dbReference>
<reference evidence="5 6" key="1">
    <citation type="submission" date="2018-08" db="EMBL/GenBank/DDBJ databases">
        <title>A genome reference for cultivated species of the human gut microbiota.</title>
        <authorList>
            <person name="Zou Y."/>
            <person name="Xue W."/>
            <person name="Luo G."/>
        </authorList>
    </citation>
    <scope>NUCLEOTIDE SEQUENCE [LARGE SCALE GENOMIC DNA]</scope>
    <source>
        <strain evidence="5 6">AF26-20BH</strain>
    </source>
</reference>
<dbReference type="Gene3D" id="2.60.120.280">
    <property type="entry name" value="Regulatory protein AraC"/>
    <property type="match status" value="1"/>
</dbReference>
<dbReference type="CDD" id="cd06986">
    <property type="entry name" value="cupin_MmsR-like_N"/>
    <property type="match status" value="1"/>
</dbReference>
<organism evidence="5 6">
    <name type="scientific">Bacteroides stercoris</name>
    <dbReference type="NCBI Taxonomy" id="46506"/>
    <lineage>
        <taxon>Bacteria</taxon>
        <taxon>Pseudomonadati</taxon>
        <taxon>Bacteroidota</taxon>
        <taxon>Bacteroidia</taxon>
        <taxon>Bacteroidales</taxon>
        <taxon>Bacteroidaceae</taxon>
        <taxon>Bacteroides</taxon>
    </lineage>
</organism>
<dbReference type="InterPro" id="IPR009057">
    <property type="entry name" value="Homeodomain-like_sf"/>
</dbReference>
<keyword evidence="2" id="KW-0238">DNA-binding</keyword>
<dbReference type="PRINTS" id="PR00032">
    <property type="entry name" value="HTHARAC"/>
</dbReference>
<dbReference type="InterPro" id="IPR020449">
    <property type="entry name" value="Tscrpt_reg_AraC-type_HTH"/>
</dbReference>
<evidence type="ECO:0000313" key="5">
    <source>
        <dbReference type="EMBL" id="RGR17951.1"/>
    </source>
</evidence>
<evidence type="ECO:0000313" key="6">
    <source>
        <dbReference type="Proteomes" id="UP000283310"/>
    </source>
</evidence>
<dbReference type="SMART" id="SM00342">
    <property type="entry name" value="HTH_ARAC"/>
    <property type="match status" value="1"/>
</dbReference>
<gene>
    <name evidence="5" type="ORF">DWY65_00750</name>
</gene>
<dbReference type="AlphaFoldDB" id="A0A412DTM8"/>
<dbReference type="InterPro" id="IPR018062">
    <property type="entry name" value="HTH_AraC-typ_CS"/>
</dbReference>
<dbReference type="InterPro" id="IPR003313">
    <property type="entry name" value="AraC-bd"/>
</dbReference>
<evidence type="ECO:0000256" key="1">
    <source>
        <dbReference type="ARBA" id="ARBA00023015"/>
    </source>
</evidence>
<dbReference type="Pfam" id="PF02311">
    <property type="entry name" value="AraC_binding"/>
    <property type="match status" value="1"/>
</dbReference>
<dbReference type="SUPFAM" id="SSF51215">
    <property type="entry name" value="Regulatory protein AraC"/>
    <property type="match status" value="1"/>
</dbReference>
<dbReference type="PROSITE" id="PS01124">
    <property type="entry name" value="HTH_ARAC_FAMILY_2"/>
    <property type="match status" value="1"/>
</dbReference>
<sequence>MEKVGEGFKGEKAIVTPYNIRKFQSENPITQRLFVSHIGFYPNAIHHYREREKGCPEYVFIYCKDGSGWITYNEKNHILHSNQAFIIPANCKHAYGADEHNPWSIYWFHFQGKDISLFSSITGKIIDVVESDRARYEDRFLLFEEMFQNLELGYSPENLEYVSICLLHFLATLKYINQYREIKKIKSHDIVRDSISFMKQNIENSITLEDIAQHVNYSTSHFSTLFSRRTSYAPMEYYNSLKIQRACTYLQFSNLKIKEIAFKLGYYDQFHFSKVFRKEMEITPKEYRTKYQENNMTQHTKMK</sequence>
<comment type="caution">
    <text evidence="5">The sequence shown here is derived from an EMBL/GenBank/DDBJ whole genome shotgun (WGS) entry which is preliminary data.</text>
</comment>
<protein>
    <submittedName>
        <fullName evidence="5">AraC family transcriptional regulator</fullName>
    </submittedName>
</protein>
<evidence type="ECO:0000256" key="3">
    <source>
        <dbReference type="ARBA" id="ARBA00023163"/>
    </source>
</evidence>
<dbReference type="PROSITE" id="PS00041">
    <property type="entry name" value="HTH_ARAC_FAMILY_1"/>
    <property type="match status" value="1"/>
</dbReference>
<dbReference type="Pfam" id="PF12833">
    <property type="entry name" value="HTH_18"/>
    <property type="match status" value="1"/>
</dbReference>
<dbReference type="PANTHER" id="PTHR43280">
    <property type="entry name" value="ARAC-FAMILY TRANSCRIPTIONAL REGULATOR"/>
    <property type="match status" value="1"/>
</dbReference>
<keyword evidence="3" id="KW-0804">Transcription</keyword>
<dbReference type="PANTHER" id="PTHR43280:SF30">
    <property type="entry name" value="MMSAB OPERON REGULATORY PROTEIN"/>
    <property type="match status" value="1"/>
</dbReference>
<evidence type="ECO:0000256" key="2">
    <source>
        <dbReference type="ARBA" id="ARBA00023125"/>
    </source>
</evidence>
<dbReference type="Proteomes" id="UP000283310">
    <property type="component" value="Unassembled WGS sequence"/>
</dbReference>
<dbReference type="GO" id="GO:0003700">
    <property type="term" value="F:DNA-binding transcription factor activity"/>
    <property type="evidence" value="ECO:0007669"/>
    <property type="project" value="InterPro"/>
</dbReference>
<proteinExistence type="predicted"/>
<dbReference type="GO" id="GO:0043565">
    <property type="term" value="F:sequence-specific DNA binding"/>
    <property type="evidence" value="ECO:0007669"/>
    <property type="project" value="InterPro"/>
</dbReference>
<accession>A0A412DTM8</accession>
<dbReference type="InterPro" id="IPR018060">
    <property type="entry name" value="HTH_AraC"/>
</dbReference>
<dbReference type="SUPFAM" id="SSF46689">
    <property type="entry name" value="Homeodomain-like"/>
    <property type="match status" value="2"/>
</dbReference>
<evidence type="ECO:0000259" key="4">
    <source>
        <dbReference type="PROSITE" id="PS01124"/>
    </source>
</evidence>